<comment type="caution">
    <text evidence="8">The sequence shown here is derived from an EMBL/GenBank/DDBJ whole genome shotgun (WGS) entry which is preliminary data.</text>
</comment>
<organism evidence="8 9">
    <name type="scientific">Kutzneria buriramensis</name>
    <dbReference type="NCBI Taxonomy" id="1045776"/>
    <lineage>
        <taxon>Bacteria</taxon>
        <taxon>Bacillati</taxon>
        <taxon>Actinomycetota</taxon>
        <taxon>Actinomycetes</taxon>
        <taxon>Pseudonocardiales</taxon>
        <taxon>Pseudonocardiaceae</taxon>
        <taxon>Kutzneria</taxon>
    </lineage>
</organism>
<sequence>MIPLSFAQRRLWFVDRFEGPSALYNLPFVLRMTGELDLTALHAAIRDVVARHESLRTVIGQDEGGNPFQRVLPITEVALELPVVDVAADGVRDAVTAAAVHRFDLAAEIPLRATVFRCGPDEHVLALVIHHIATDGESMAPLARDLATAYAARRDGVAPAWPELPVQYVDYALWQRELLGDEDDPDSLLAAQVRYWRTELDGVPQPLPLPTDRPRPPVAGRRGDIVEFSFDRELMTAVEKLARERGATASMVLQAALAVLLHQMGSGEDIPIGSPIAGRTDDDLADLVGFFVNTWVLRADLSGNPTFEQVLDQVRGKALAAYDNQDAPFERLVELVNPARSTACHPLFQVMFAWQNLVREDFELRGLRVTLEQAATGTAKFDLFVNMADIPGLGVVGHLEYATDLFDRGTVEKLAARFTAVVRQVVAGPSRRIGLVDVLVPGERELLLTRLNDTAAPTPEATIPELFERQATATPDAVALVVGGESLTYRELNARADRLARELARRGAGPESVVGLALPRCTDLVVALLGILKAGAGYLPIDPRYPSGRLAHILADAGPSLVVTNADAAAVLPQDDTPRLMVDGLDHTDPTSHVARPRPDHVAFLMYTSGSTGLPKGVAITHRNVVNGVLRLIGVTGAGPKSRMLAGTSINFDVSVFEILSTLFTGGAVELLRDVLALGERPTWTGTVISSVPSVFAELLDQIPGEIEADTVVFGGDALSAALVRRVRERVPGIRVINPYGQSESFYATTFTVPDDWTGTGRVPIGAPLGNMRTYVLGPGLVPVPPGVVGELYVAGAVGRGYHGRPGLTADRFVADPFGPAGDRMYRTGDLVRWTSGHQLEYVGRDDAQLKIRGFRIEPGEVEAALVAHPRVAEAITVVRSRRGTAQLVGYVVPVDTGAGRGSADGLNPGAWVSATELRRFVSGRLPEFMVPAAFVVIDRMPLDPNGKVDRSALPEPDVTATEYRGPRSPLEEHLTAVYAEVLGLDRVGVDDDFFAVGGDSIRSIQVVARARARGVEVTPREIFECRTVAELAARVDGRATTGVLAELDGGGVGWAPLLPAARYLTEFGGGIDRFAMSVVVDLPAGIDHAGIVATLGAVMDRHDVLRSRLLSGPDEGLVVGPPGSVDVAELVRRVGCHGRWDDEWLRVARAELDAATKRLDPAAGLMAQFVWFDPAEAGAGRLLLVVHHFAVDGVSWRILLPDLAAAWDQVRVGRSPVLPPVATSARRWAHALADQARSAERVAELPLWKSIVDAPDPPLGSRPLDPTVDVMSTVEHRWVELPVSTTEALLTTLPTAFHGGVDDGLLAGLALAVTAWRRRRGVHEPAVLVRLEGHGRAEDIMPGADLSRTVGWFTSMFPVRLDIEDADLDDALAGGGAADAIVKSVKEQLRALPDKGIGYGLLRHLNEDTASVLGDRPDGQIAFNYLGRFSAADMPEHLRGLGWTEAADTADWISVPDPDLPAMATIEINALVDDARDGPRLRALFGAPTGVLAPDEVRELAELWLIALEALARRVCEAGSGGLTPSDVPLVAVRQREIEAWEKRYPGLTDVWPLTPLQSGLLFHTTLAGATSDAYHEQLVLHVSGHIDPDRMRLAGQALLDRHASLRVAFVPNAMGDLVQLVVDDVRLPWRGVDLSELSPEDRTAAFERLLARDREAHFDPAEPPLVRMSLVRLEPERSELVFTAHHALFDGWSIPLMMRDLLDLYANGADGHALPPARQFGDFLTWLSEQDGSASTRAWADELDGVDEPTLLAQDAAGEEKLAGFDVPVPVELSRRLTRRAAELGVTLNTIVQGSWAVVLAGLAGRQDVVFGNTVSGRPAAVPGVDAVVGLFINTLPVRVRFTAWDTLRQMLNRLQDRQSALLDHHHVGLADIQRAVGLTSLFDTVVVFESYPFDQAGIDDAGAEAGIRITGIGSTNGTHYPLGVAVGADPDIQAAVQYQENLFDQDFVRDIAERFVEVLRQVADDPDLPIGRVDAAARRGLPPAVHDPAPQVPEDTIAALFERQVAATPDATAVVFEDRVLTYRELDEQANGLAHTLIGRGVGPESVVAVSLRRSPELVVALLAVAKAGGAYLPVDHTYPAARIAFVLKDSAAGLAIVDDETEAAIAQNSIATLRVEESLVDGEPVASAATLDNTAYVIYTSGSTGRPKGVAVTHRGVAALAAAHVERLAVTPESRMLQLASPSFDVSLCELFTALLSGAAVVLADLDRLAPGTPLAGVIEAHRVTHAMIPPAVLDVMPSDALTTVVSLVVGGEVTSPELIARWSADRRMVNVYGPTESTASATMSRPLTPDVRVPPIGDPIPNTTVYVLDAAMRPVPTGVAGELYIAGSGVARGYLGRSALTAERFVACPFGRPGERMYRTGDVVAWTRDGELMFRGRVDDQVKIRGFRVEPGEIETALAAHADVDRAVVVVTDDRRLVGYLVPAAGRADGVAERVREHLVERLPGHMVPSALMLIDDVPLTPSAKLDRRALPAPDFAALPTGRAARTTQEDILCGLFAEVLGVPRVGIDDSFVALGGHSLLATRLINRIRTVLGVELPMRLVFQAPTVAELAAHLASDGRSADTADPFAAVLPIKPDGDREPLWCIHPGGGMCWVYLGFAALVPADRPVYGVQAKGIDGRTARPGSLDELVADYVAEVLRVQPEGPFNLMGLSIGGTIAHAMAAELRQRGHEVGLLALLDSVPSTYLNSIAPPTPTEIREYFEEHFTSLVGADEYESFVANAVAVVVNQTSLMPGFTSPVFDGDALFFAAAPNAGDDYAELWRPHVRGAIRRHDIRSAHGDMYLPGPAAEIFQAINRELTGD</sequence>
<proteinExistence type="inferred from homology"/>
<dbReference type="PROSITE" id="PS00455">
    <property type="entry name" value="AMP_BINDING"/>
    <property type="match status" value="2"/>
</dbReference>
<dbReference type="Gene3D" id="3.30.300.30">
    <property type="match status" value="2"/>
</dbReference>
<comment type="similarity">
    <text evidence="2">Belongs to the ATP-dependent AMP-binding enzyme family.</text>
</comment>
<dbReference type="Pfam" id="PF00668">
    <property type="entry name" value="Condensation"/>
    <property type="match status" value="3"/>
</dbReference>
<evidence type="ECO:0000256" key="4">
    <source>
        <dbReference type="ARBA" id="ARBA00022553"/>
    </source>
</evidence>
<dbReference type="SUPFAM" id="SSF47336">
    <property type="entry name" value="ACP-like"/>
    <property type="match status" value="2"/>
</dbReference>
<dbReference type="InterPro" id="IPR020806">
    <property type="entry name" value="PKS_PP-bd"/>
</dbReference>
<dbReference type="GO" id="GO:0043041">
    <property type="term" value="P:amino acid activation for nonribosomal peptide biosynthetic process"/>
    <property type="evidence" value="ECO:0007669"/>
    <property type="project" value="TreeGrafter"/>
</dbReference>
<dbReference type="InterPro" id="IPR036736">
    <property type="entry name" value="ACP-like_sf"/>
</dbReference>
<dbReference type="Pfam" id="PF00501">
    <property type="entry name" value="AMP-binding"/>
    <property type="match status" value="2"/>
</dbReference>
<dbReference type="SMART" id="SM00824">
    <property type="entry name" value="PKS_TE"/>
    <property type="match status" value="1"/>
</dbReference>
<dbReference type="InterPro" id="IPR025110">
    <property type="entry name" value="AMP-bd_C"/>
</dbReference>
<dbReference type="RefSeq" id="WP_170217602.1">
    <property type="nucleotide sequence ID" value="NZ_CP144375.1"/>
</dbReference>
<dbReference type="InterPro" id="IPR023213">
    <property type="entry name" value="CAT-like_dom_sf"/>
</dbReference>
<dbReference type="GO" id="GO:0017000">
    <property type="term" value="P:antibiotic biosynthetic process"/>
    <property type="evidence" value="ECO:0007669"/>
    <property type="project" value="UniProtKB-KW"/>
</dbReference>
<dbReference type="FunFam" id="3.40.50.12780:FF:000012">
    <property type="entry name" value="Non-ribosomal peptide synthetase"/>
    <property type="match status" value="1"/>
</dbReference>
<dbReference type="NCBIfam" id="TIGR01733">
    <property type="entry name" value="AA-adenyl-dom"/>
    <property type="match status" value="2"/>
</dbReference>
<dbReference type="Gene3D" id="1.10.1200.10">
    <property type="entry name" value="ACP-like"/>
    <property type="match status" value="1"/>
</dbReference>
<dbReference type="PANTHER" id="PTHR45527:SF1">
    <property type="entry name" value="FATTY ACID SYNTHASE"/>
    <property type="match status" value="1"/>
</dbReference>
<feature type="domain" description="Carrier" evidence="7">
    <location>
        <begin position="2489"/>
        <end position="2564"/>
    </location>
</feature>
<comment type="cofactor">
    <cofactor evidence="1">
        <name>pantetheine 4'-phosphate</name>
        <dbReference type="ChEBI" id="CHEBI:47942"/>
    </cofactor>
</comment>
<dbReference type="InterPro" id="IPR045851">
    <property type="entry name" value="AMP-bd_C_sf"/>
</dbReference>
<dbReference type="SUPFAM" id="SSF53474">
    <property type="entry name" value="alpha/beta-Hydrolases"/>
    <property type="match status" value="1"/>
</dbReference>
<evidence type="ECO:0000256" key="5">
    <source>
        <dbReference type="ARBA" id="ARBA00022737"/>
    </source>
</evidence>
<dbReference type="FunFam" id="1.10.1200.10:FF:000016">
    <property type="entry name" value="Non-ribosomal peptide synthase"/>
    <property type="match status" value="1"/>
</dbReference>
<dbReference type="SMART" id="SM00823">
    <property type="entry name" value="PKS_PP"/>
    <property type="match status" value="2"/>
</dbReference>
<dbReference type="Gene3D" id="3.30.559.10">
    <property type="entry name" value="Chloramphenicol acetyltransferase-like domain"/>
    <property type="match status" value="3"/>
</dbReference>
<dbReference type="InterPro" id="IPR000873">
    <property type="entry name" value="AMP-dep_synth/lig_dom"/>
</dbReference>
<dbReference type="GO" id="GO:0031177">
    <property type="term" value="F:phosphopantetheine binding"/>
    <property type="evidence" value="ECO:0007669"/>
    <property type="project" value="InterPro"/>
</dbReference>
<evidence type="ECO:0000256" key="6">
    <source>
        <dbReference type="ARBA" id="ARBA00023194"/>
    </source>
</evidence>
<evidence type="ECO:0000259" key="7">
    <source>
        <dbReference type="PROSITE" id="PS50075"/>
    </source>
</evidence>
<dbReference type="PANTHER" id="PTHR45527">
    <property type="entry name" value="NONRIBOSOMAL PEPTIDE SYNTHETASE"/>
    <property type="match status" value="1"/>
</dbReference>
<dbReference type="GO" id="GO:0008610">
    <property type="term" value="P:lipid biosynthetic process"/>
    <property type="evidence" value="ECO:0007669"/>
    <property type="project" value="UniProtKB-ARBA"/>
</dbReference>
<dbReference type="CDD" id="cd19540">
    <property type="entry name" value="LCL_NRPS-like"/>
    <property type="match status" value="1"/>
</dbReference>
<reference evidence="8 9" key="1">
    <citation type="submission" date="2018-08" db="EMBL/GenBank/DDBJ databases">
        <title>Genomic Encyclopedia of Archaeal and Bacterial Type Strains, Phase II (KMG-II): from individual species to whole genera.</title>
        <authorList>
            <person name="Goeker M."/>
        </authorList>
    </citation>
    <scope>NUCLEOTIDE SEQUENCE [LARGE SCALE GENOMIC DNA]</scope>
    <source>
        <strain evidence="8 9">DSM 45791</strain>
    </source>
</reference>
<dbReference type="SUPFAM" id="SSF52777">
    <property type="entry name" value="CoA-dependent acyltransferases"/>
    <property type="match status" value="6"/>
</dbReference>
<dbReference type="GO" id="GO:0003824">
    <property type="term" value="F:catalytic activity"/>
    <property type="evidence" value="ECO:0007669"/>
    <property type="project" value="InterPro"/>
</dbReference>
<dbReference type="InterPro" id="IPR042099">
    <property type="entry name" value="ANL_N_sf"/>
</dbReference>
<keyword evidence="9" id="KW-1185">Reference proteome</keyword>
<dbReference type="Pfam" id="PF00550">
    <property type="entry name" value="PP-binding"/>
    <property type="match status" value="2"/>
</dbReference>
<keyword evidence="5" id="KW-0677">Repeat</keyword>
<evidence type="ECO:0000256" key="2">
    <source>
        <dbReference type="ARBA" id="ARBA00006432"/>
    </source>
</evidence>
<dbReference type="Gene3D" id="3.40.50.12780">
    <property type="entry name" value="N-terminal domain of ligase-like"/>
    <property type="match status" value="2"/>
</dbReference>
<keyword evidence="3" id="KW-0596">Phosphopantetheine</keyword>
<dbReference type="InterPro" id="IPR006162">
    <property type="entry name" value="Ppantetheine_attach_site"/>
</dbReference>
<dbReference type="PROSITE" id="PS50075">
    <property type="entry name" value="CARRIER"/>
    <property type="match status" value="2"/>
</dbReference>
<dbReference type="GO" id="GO:0072330">
    <property type="term" value="P:monocarboxylic acid biosynthetic process"/>
    <property type="evidence" value="ECO:0007669"/>
    <property type="project" value="UniProtKB-ARBA"/>
</dbReference>
<dbReference type="Gene3D" id="3.40.50.1820">
    <property type="entry name" value="alpha/beta hydrolase"/>
    <property type="match status" value="1"/>
</dbReference>
<evidence type="ECO:0000313" key="9">
    <source>
        <dbReference type="Proteomes" id="UP000256269"/>
    </source>
</evidence>
<feature type="domain" description="Carrier" evidence="7">
    <location>
        <begin position="966"/>
        <end position="1040"/>
    </location>
</feature>
<protein>
    <submittedName>
        <fullName evidence="8">Non-ribosomal peptide synthase protein (TIGR01720 family)/amino acid adenylation domain-containing protein</fullName>
    </submittedName>
</protein>
<dbReference type="Pfam" id="PF00975">
    <property type="entry name" value="Thioesterase"/>
    <property type="match status" value="1"/>
</dbReference>
<dbReference type="InterPro" id="IPR010071">
    <property type="entry name" value="AA_adenyl_dom"/>
</dbReference>
<dbReference type="PROSITE" id="PS00012">
    <property type="entry name" value="PHOSPHOPANTETHEINE"/>
    <property type="match status" value="2"/>
</dbReference>
<evidence type="ECO:0000256" key="1">
    <source>
        <dbReference type="ARBA" id="ARBA00001957"/>
    </source>
</evidence>
<dbReference type="InterPro" id="IPR029058">
    <property type="entry name" value="AB_hydrolase_fold"/>
</dbReference>
<dbReference type="FunFam" id="3.30.300.30:FF:000010">
    <property type="entry name" value="Enterobactin synthetase component F"/>
    <property type="match status" value="1"/>
</dbReference>
<dbReference type="InterPro" id="IPR001031">
    <property type="entry name" value="Thioesterase"/>
</dbReference>
<dbReference type="InterPro" id="IPR001242">
    <property type="entry name" value="Condensation_dom"/>
</dbReference>
<dbReference type="InterPro" id="IPR020802">
    <property type="entry name" value="TesA-like"/>
</dbReference>
<keyword evidence="4" id="KW-0597">Phosphoprotein</keyword>
<dbReference type="Gene3D" id="3.30.559.30">
    <property type="entry name" value="Nonribosomal peptide synthetase, condensation domain"/>
    <property type="match status" value="3"/>
</dbReference>
<gene>
    <name evidence="8" type="ORF">BCF44_10689</name>
</gene>
<dbReference type="FunFam" id="3.40.50.980:FF:000001">
    <property type="entry name" value="Non-ribosomal peptide synthetase"/>
    <property type="match status" value="2"/>
</dbReference>
<dbReference type="FunFam" id="1.10.1200.10:FF:000005">
    <property type="entry name" value="Nonribosomal peptide synthetase 1"/>
    <property type="match status" value="1"/>
</dbReference>
<dbReference type="InterPro" id="IPR010060">
    <property type="entry name" value="NRPS_synth"/>
</dbReference>
<evidence type="ECO:0000313" key="8">
    <source>
        <dbReference type="EMBL" id="REH46925.1"/>
    </source>
</evidence>
<dbReference type="Pfam" id="PF13193">
    <property type="entry name" value="AMP-binding_C"/>
    <property type="match status" value="2"/>
</dbReference>
<dbReference type="CDD" id="cd05930">
    <property type="entry name" value="A_NRPS"/>
    <property type="match status" value="1"/>
</dbReference>
<evidence type="ECO:0000256" key="3">
    <source>
        <dbReference type="ARBA" id="ARBA00022450"/>
    </source>
</evidence>
<dbReference type="CDD" id="cd19543">
    <property type="entry name" value="DCL_NRPS"/>
    <property type="match status" value="1"/>
</dbReference>
<dbReference type="Proteomes" id="UP000256269">
    <property type="component" value="Unassembled WGS sequence"/>
</dbReference>
<accession>A0A3E0HLL9</accession>
<keyword evidence="6" id="KW-0045">Antibiotic biosynthesis</keyword>
<dbReference type="SUPFAM" id="SSF56801">
    <property type="entry name" value="Acetyl-CoA synthetase-like"/>
    <property type="match status" value="2"/>
</dbReference>
<dbReference type="NCBIfam" id="TIGR01720">
    <property type="entry name" value="NRPS-para261"/>
    <property type="match status" value="1"/>
</dbReference>
<dbReference type="GO" id="GO:0005829">
    <property type="term" value="C:cytosol"/>
    <property type="evidence" value="ECO:0007669"/>
    <property type="project" value="TreeGrafter"/>
</dbReference>
<dbReference type="EMBL" id="QUNO01000006">
    <property type="protein sequence ID" value="REH46925.1"/>
    <property type="molecule type" value="Genomic_DNA"/>
</dbReference>
<name>A0A3E0HLL9_9PSEU</name>
<dbReference type="FunFam" id="2.30.38.10:FF:000001">
    <property type="entry name" value="Non-ribosomal peptide synthetase PvdI"/>
    <property type="match status" value="1"/>
</dbReference>
<dbReference type="InterPro" id="IPR009081">
    <property type="entry name" value="PP-bd_ACP"/>
</dbReference>
<dbReference type="InterPro" id="IPR020845">
    <property type="entry name" value="AMP-binding_CS"/>
</dbReference>
<dbReference type="GO" id="GO:0044550">
    <property type="term" value="P:secondary metabolite biosynthetic process"/>
    <property type="evidence" value="ECO:0007669"/>
    <property type="project" value="UniProtKB-ARBA"/>
</dbReference>